<accession>A0A221W7V0</accession>
<reference evidence="1 2" key="1">
    <citation type="submission" date="2017-07" db="EMBL/GenBank/DDBJ databases">
        <title>Complete genome sequence of Actinoalloteichus hoggarensis DSM 45943, type strain of Actinoalloteichus hoggarensis.</title>
        <authorList>
            <person name="Ruckert C."/>
            <person name="Nouioui I."/>
            <person name="Willmese J."/>
            <person name="van Wezel G."/>
            <person name="Klenk H.-P."/>
            <person name="Kalinowski J."/>
            <person name="Zotchev S.B."/>
        </authorList>
    </citation>
    <scope>NUCLEOTIDE SEQUENCE [LARGE SCALE GENOMIC DNA]</scope>
    <source>
        <strain evidence="1 2">DSM 45943</strain>
    </source>
</reference>
<dbReference type="Proteomes" id="UP000204221">
    <property type="component" value="Chromosome"/>
</dbReference>
<evidence type="ECO:0000313" key="2">
    <source>
        <dbReference type="Proteomes" id="UP000204221"/>
    </source>
</evidence>
<name>A0A221W7V0_9PSEU</name>
<dbReference type="AlphaFoldDB" id="A0A221W7V0"/>
<evidence type="ECO:0000313" key="1">
    <source>
        <dbReference type="EMBL" id="ASO21741.1"/>
    </source>
</evidence>
<dbReference type="EMBL" id="CP022521">
    <property type="protein sequence ID" value="ASO21741.1"/>
    <property type="molecule type" value="Genomic_DNA"/>
</dbReference>
<protein>
    <submittedName>
        <fullName evidence="1">Uncharacterized protein</fullName>
    </submittedName>
</protein>
<organism evidence="1 2">
    <name type="scientific">Actinoalloteichus hoggarensis</name>
    <dbReference type="NCBI Taxonomy" id="1470176"/>
    <lineage>
        <taxon>Bacteria</taxon>
        <taxon>Bacillati</taxon>
        <taxon>Actinomycetota</taxon>
        <taxon>Actinomycetes</taxon>
        <taxon>Pseudonocardiales</taxon>
        <taxon>Pseudonocardiaceae</taxon>
        <taxon>Actinoalloteichus</taxon>
    </lineage>
</organism>
<keyword evidence="2" id="KW-1185">Reference proteome</keyword>
<gene>
    <name evidence="1" type="ORF">AHOG_20620</name>
</gene>
<proteinExistence type="predicted"/>
<sequence>MRTDGSAFDEAPAFQELHRMPEDGEEPPAFAIPRNDPCAGTNSPA</sequence>
<dbReference type="KEGG" id="ahg:AHOG_20620"/>